<dbReference type="Proteomes" id="UP000076959">
    <property type="component" value="Unassembled WGS sequence"/>
</dbReference>
<dbReference type="Pfam" id="PF09481">
    <property type="entry name" value="CRISPR_Cse1"/>
    <property type="match status" value="1"/>
</dbReference>
<organism evidence="1 2">
    <name type="scientific">Bradyrhizobium centrolobii</name>
    <dbReference type="NCBI Taxonomy" id="1505087"/>
    <lineage>
        <taxon>Bacteria</taxon>
        <taxon>Pseudomonadati</taxon>
        <taxon>Pseudomonadota</taxon>
        <taxon>Alphaproteobacteria</taxon>
        <taxon>Hyphomicrobiales</taxon>
        <taxon>Nitrobacteraceae</taxon>
        <taxon>Bradyrhizobium</taxon>
    </lineage>
</organism>
<reference evidence="1 2" key="1">
    <citation type="submission" date="2016-03" db="EMBL/GenBank/DDBJ databases">
        <title>Draft Genome Sequence of the Strain BR 10245 (Bradyrhizobium sp.) isolated from nodules of Centrolobium paraense.</title>
        <authorList>
            <person name="Simoes-Araujo J.L.Sr."/>
            <person name="Barauna A.C."/>
            <person name="Silva K."/>
            <person name="Zilli J.E."/>
        </authorList>
    </citation>
    <scope>NUCLEOTIDE SEQUENCE [LARGE SCALE GENOMIC DNA]</scope>
    <source>
        <strain evidence="1 2">BR 10245</strain>
    </source>
</reference>
<sequence>MPLPAVLLIFRFMSLNCIEEPIFTTTICTGQATLSLPALYSALMRDDVEDMPAVRPHQRQALHAFLVQVGALALLEGTTTDPSLDASVWTHLLRALTYKFTHDEPWSLIVEDLSKPGFLQPPIPEGTVAPLREREQTPDSLDILVTSKNHDVKAQRMAIATPEHWFYALLTLQTTQGYLGAGNYGISRMNGGYASRPFVGLAPSNRLGARVRRDINRLLQARREVLDENSGFAAVNGIGLVWLEPWDGVSAIAPKQLDPFYVEVCRRVRLIRENARIVALRGRSQAARIAFPKNTNGVTGDPWTPVDQRETIAKVLTVDGGGFHYKRVADLLDPQQYKAALLQQWRQADGTLDHSLVLTATAREQGGTDGFHERRIVVPTSALPFLGTRAHALASLVKERIQDAATIRARVLLTALYVLFQRAPDELKFPHAACETKAAPFLAAFDRGVDRNFFDALFDELAAPDGTAKRTARRQWIYTLKELAVLQLEAAKGATPRSGIRRYQAEGAAEDAIEFGFRKHFSMEMTHD</sequence>
<comment type="caution">
    <text evidence="1">The sequence shown here is derived from an EMBL/GenBank/DDBJ whole genome shotgun (WGS) entry which is preliminary data.</text>
</comment>
<dbReference type="STRING" id="1505087.AYJ54_24590"/>
<evidence type="ECO:0000313" key="1">
    <source>
        <dbReference type="EMBL" id="OAF04035.1"/>
    </source>
</evidence>
<dbReference type="EMBL" id="LUUB01000088">
    <property type="protein sequence ID" value="OAF04035.1"/>
    <property type="molecule type" value="Genomic_DNA"/>
</dbReference>
<proteinExistence type="predicted"/>
<evidence type="ECO:0008006" key="3">
    <source>
        <dbReference type="Google" id="ProtNLM"/>
    </source>
</evidence>
<protein>
    <recommendedName>
        <fullName evidence="3">Type I-E CRISPR-associated protein Cse1/CasA</fullName>
    </recommendedName>
</protein>
<evidence type="ECO:0000313" key="2">
    <source>
        <dbReference type="Proteomes" id="UP000076959"/>
    </source>
</evidence>
<gene>
    <name evidence="1" type="ORF">AYJ54_24590</name>
</gene>
<keyword evidence="2" id="KW-1185">Reference proteome</keyword>
<dbReference type="AlphaFoldDB" id="A0A176YGC3"/>
<name>A0A176YGC3_9BRAD</name>
<accession>A0A176YGC3</accession>
<dbReference type="NCBIfam" id="TIGR02547">
    <property type="entry name" value="casA_cse1"/>
    <property type="match status" value="1"/>
</dbReference>
<dbReference type="InterPro" id="IPR013381">
    <property type="entry name" value="CRISPR-assoc_prot_Cse1"/>
</dbReference>